<protein>
    <recommendedName>
        <fullName evidence="1">Rv3651-like N-terminal domain-containing protein</fullName>
    </recommendedName>
</protein>
<evidence type="ECO:0000259" key="1">
    <source>
        <dbReference type="Pfam" id="PF18007"/>
    </source>
</evidence>
<gene>
    <name evidence="2" type="ORF">AWC14_05080</name>
</gene>
<dbReference type="EMBL" id="LQPE01000118">
    <property type="protein sequence ID" value="ORW03469.1"/>
    <property type="molecule type" value="Genomic_DNA"/>
</dbReference>
<keyword evidence="3" id="KW-1185">Reference proteome</keyword>
<dbReference type="Proteomes" id="UP000193487">
    <property type="component" value="Unassembled WGS sequence"/>
</dbReference>
<name>A0A1X1XXE5_9MYCO</name>
<organism evidence="2 3">
    <name type="scientific">Mycobacterium kyorinense</name>
    <dbReference type="NCBI Taxonomy" id="487514"/>
    <lineage>
        <taxon>Bacteria</taxon>
        <taxon>Bacillati</taxon>
        <taxon>Actinomycetota</taxon>
        <taxon>Actinomycetes</taxon>
        <taxon>Mycobacteriales</taxon>
        <taxon>Mycobacteriaceae</taxon>
        <taxon>Mycobacterium</taxon>
    </lineage>
</organism>
<dbReference type="AlphaFoldDB" id="A0A1X1XXE5"/>
<accession>A0A1X1XXE5</accession>
<evidence type="ECO:0000313" key="3">
    <source>
        <dbReference type="Proteomes" id="UP000193487"/>
    </source>
</evidence>
<evidence type="ECO:0000313" key="2">
    <source>
        <dbReference type="EMBL" id="ORW03469.1"/>
    </source>
</evidence>
<proteinExistence type="predicted"/>
<dbReference type="Pfam" id="PF18007">
    <property type="entry name" value="Rv3651-like_N"/>
    <property type="match status" value="1"/>
</dbReference>
<dbReference type="STRING" id="487514.A5707_12175"/>
<reference evidence="2 3" key="1">
    <citation type="submission" date="2016-01" db="EMBL/GenBank/DDBJ databases">
        <title>The new phylogeny of the genus Mycobacterium.</title>
        <authorList>
            <person name="Tarcisio F."/>
            <person name="Conor M."/>
            <person name="Antonella G."/>
            <person name="Elisabetta G."/>
            <person name="Giulia F.S."/>
            <person name="Sara T."/>
            <person name="Anna F."/>
            <person name="Clotilde B."/>
            <person name="Roberto B."/>
            <person name="Veronica D.S."/>
            <person name="Fabio R."/>
            <person name="Monica P."/>
            <person name="Olivier J."/>
            <person name="Enrico T."/>
            <person name="Nicola S."/>
        </authorList>
    </citation>
    <scope>NUCLEOTIDE SEQUENCE [LARGE SCALE GENOMIC DNA]</scope>
    <source>
        <strain evidence="2 3">DSM 45166</strain>
    </source>
</reference>
<dbReference type="InterPro" id="IPR041458">
    <property type="entry name" value="Rv3651-like_N"/>
</dbReference>
<comment type="caution">
    <text evidence="2">The sequence shown here is derived from an EMBL/GenBank/DDBJ whole genome shotgun (WGS) entry which is preliminary data.</text>
</comment>
<sequence>MAHDWLLVETLGDEPAVVALGRQLRNLVPITAFLRRNPHLAAIRTAIAESAQTSAFALRRYHRPMSDLPPGRYSQILVGHVWPSGSNLAIVANASADCGNVAAAYQDLRDRLCQARFGPLADQVGVTADDVHDAFRRGEDHAHSIAEKNEIKRAAFDSAHAAVRELRAELTSIAADGDSRIRHIEGGKDSSAAKLDELVDVVLDCQSRASAKAAMYGQDILDAVQKVLDAEGIDQSARLFAAARGIDAVFTPPTGDQVAALLHRPA</sequence>
<feature type="domain" description="Rv3651-like N-terminal" evidence="1">
    <location>
        <begin position="4"/>
        <end position="54"/>
    </location>
</feature>